<dbReference type="EMBL" id="JAZAVJ010000367">
    <property type="protein sequence ID" value="KAK7398190.1"/>
    <property type="molecule type" value="Genomic_DNA"/>
</dbReference>
<gene>
    <name evidence="2" type="ORF">QQX98_012438</name>
</gene>
<organism evidence="2 3">
    <name type="scientific">Neonectria punicea</name>
    <dbReference type="NCBI Taxonomy" id="979145"/>
    <lineage>
        <taxon>Eukaryota</taxon>
        <taxon>Fungi</taxon>
        <taxon>Dikarya</taxon>
        <taxon>Ascomycota</taxon>
        <taxon>Pezizomycotina</taxon>
        <taxon>Sordariomycetes</taxon>
        <taxon>Hypocreomycetidae</taxon>
        <taxon>Hypocreales</taxon>
        <taxon>Nectriaceae</taxon>
        <taxon>Neonectria</taxon>
    </lineage>
</organism>
<feature type="region of interest" description="Disordered" evidence="1">
    <location>
        <begin position="1"/>
        <end position="38"/>
    </location>
</feature>
<accession>A0ABR1GJ34</accession>
<name>A0ABR1GJ34_9HYPO</name>
<proteinExistence type="predicted"/>
<reference evidence="2 3" key="1">
    <citation type="journal article" date="2025" name="Microbiol. Resour. Announc.">
        <title>Draft genome sequences for Neonectria magnoliae and Neonectria punicea, canker pathogens of Liriodendron tulipifera and Acer saccharum in West Virginia.</title>
        <authorList>
            <person name="Petronek H.M."/>
            <person name="Kasson M.T."/>
            <person name="Metheny A.M."/>
            <person name="Stauder C.M."/>
            <person name="Lovett B."/>
            <person name="Lynch S.C."/>
            <person name="Garnas J.R."/>
            <person name="Kasson L.R."/>
            <person name="Stajich J.E."/>
        </authorList>
    </citation>
    <scope>NUCLEOTIDE SEQUENCE [LARGE SCALE GENOMIC DNA]</scope>
    <source>
        <strain evidence="2 3">NRRL 64653</strain>
    </source>
</reference>
<feature type="compositionally biased region" description="Basic and acidic residues" evidence="1">
    <location>
        <begin position="27"/>
        <end position="38"/>
    </location>
</feature>
<evidence type="ECO:0000313" key="2">
    <source>
        <dbReference type="EMBL" id="KAK7398190.1"/>
    </source>
</evidence>
<feature type="compositionally biased region" description="Basic and acidic residues" evidence="1">
    <location>
        <begin position="7"/>
        <end position="17"/>
    </location>
</feature>
<comment type="caution">
    <text evidence="2">The sequence shown here is derived from an EMBL/GenBank/DDBJ whole genome shotgun (WGS) entry which is preliminary data.</text>
</comment>
<evidence type="ECO:0000256" key="1">
    <source>
        <dbReference type="SAM" id="MobiDB-lite"/>
    </source>
</evidence>
<evidence type="ECO:0000313" key="3">
    <source>
        <dbReference type="Proteomes" id="UP001498476"/>
    </source>
</evidence>
<sequence length="102" mass="11651">MESTPVSKEDAKKRLSDDGLFELEDPTTAKDLSDMHDKDWPWHEEDGVKFIEKQVIKDALAMEVSEDLLGKRVMVHCLRQHAYPGHVFCYQPGRPDIGLVSL</sequence>
<protein>
    <submittedName>
        <fullName evidence="2">Uncharacterized protein</fullName>
    </submittedName>
</protein>
<dbReference type="Proteomes" id="UP001498476">
    <property type="component" value="Unassembled WGS sequence"/>
</dbReference>
<keyword evidence="3" id="KW-1185">Reference proteome</keyword>